<dbReference type="EMBL" id="JGYD01000027">
    <property type="protein sequence ID" value="KSV16315.1"/>
    <property type="molecule type" value="Genomic_DNA"/>
</dbReference>
<dbReference type="PROSITE" id="PS01125">
    <property type="entry name" value="ROK"/>
    <property type="match status" value="1"/>
</dbReference>
<dbReference type="InterPro" id="IPR049874">
    <property type="entry name" value="ROK_cs"/>
</dbReference>
<name>A0A0V8LXN8_9CHLR</name>
<accession>A0A0V8LXN8</accession>
<protein>
    <submittedName>
        <fullName evidence="2">ROK family transcriptional regulator</fullName>
    </submittedName>
</protein>
<evidence type="ECO:0000256" key="1">
    <source>
        <dbReference type="ARBA" id="ARBA00006479"/>
    </source>
</evidence>
<dbReference type="PANTHER" id="PTHR18964:SF149">
    <property type="entry name" value="BIFUNCTIONAL UDP-N-ACETYLGLUCOSAMINE 2-EPIMERASE_N-ACETYLMANNOSAMINE KINASE"/>
    <property type="match status" value="1"/>
</dbReference>
<dbReference type="OrthoDB" id="9795247at2"/>
<reference evidence="2 3" key="1">
    <citation type="journal article" date="2015" name="Sci. Rep.">
        <title>A comparative genomics and reductive dehalogenase gene transcription study of two chloroethene-respiring bacteria, Dehalococcoides mccartyi strains MB and 11a.</title>
        <authorList>
            <person name="Low A."/>
            <person name="Shen Z."/>
            <person name="Cheng D."/>
            <person name="Rogers M.J."/>
            <person name="Lee P.K."/>
            <person name="He J."/>
        </authorList>
    </citation>
    <scope>NUCLEOTIDE SEQUENCE [LARGE SCALE GENOMIC DNA]</scope>
    <source>
        <strain evidence="2 3">MB</strain>
    </source>
</reference>
<evidence type="ECO:0000313" key="2">
    <source>
        <dbReference type="EMBL" id="KSV16315.1"/>
    </source>
</evidence>
<comment type="caution">
    <text evidence="2">The sequence shown here is derived from an EMBL/GenBank/DDBJ whole genome shotgun (WGS) entry which is preliminary data.</text>
</comment>
<dbReference type="Gene3D" id="3.30.420.40">
    <property type="match status" value="2"/>
</dbReference>
<dbReference type="InterPro" id="IPR043129">
    <property type="entry name" value="ATPase_NBD"/>
</dbReference>
<dbReference type="AlphaFoldDB" id="A0A0V8LXN8"/>
<dbReference type="Proteomes" id="UP000053577">
    <property type="component" value="Unassembled WGS sequence"/>
</dbReference>
<dbReference type="Pfam" id="PF00480">
    <property type="entry name" value="ROK"/>
    <property type="match status" value="1"/>
</dbReference>
<proteinExistence type="inferred from homology"/>
<dbReference type="PATRIC" id="fig|61435.5.peg.1280"/>
<dbReference type="SUPFAM" id="SSF53067">
    <property type="entry name" value="Actin-like ATPase domain"/>
    <property type="match status" value="1"/>
</dbReference>
<organism evidence="2 3">
    <name type="scientific">Dehalococcoides mccartyi</name>
    <dbReference type="NCBI Taxonomy" id="61435"/>
    <lineage>
        <taxon>Bacteria</taxon>
        <taxon>Bacillati</taxon>
        <taxon>Chloroflexota</taxon>
        <taxon>Dehalococcoidia</taxon>
        <taxon>Dehalococcoidales</taxon>
        <taxon>Dehalococcoidaceae</taxon>
        <taxon>Dehalococcoides</taxon>
    </lineage>
</organism>
<dbReference type="PANTHER" id="PTHR18964">
    <property type="entry name" value="ROK (REPRESSOR, ORF, KINASE) FAMILY"/>
    <property type="match status" value="1"/>
</dbReference>
<gene>
    <name evidence="2" type="ORF">DA01_06490</name>
</gene>
<evidence type="ECO:0000313" key="3">
    <source>
        <dbReference type="Proteomes" id="UP000053577"/>
    </source>
</evidence>
<dbReference type="RefSeq" id="WP_058292924.1">
    <property type="nucleotide sequence ID" value="NZ_JGYD01000027.1"/>
</dbReference>
<sequence>MNRSNLEVILKPCLCLDIGGSKIRSAVVTHDGRVVAWEQEPTCARNGAEGVFESVCRVLERLLERNNLCLSQFEALAAAVAGGIDMPNGLVTQSPHLPAWRDVPLRDMLAERYLKTFLINDASAAALAEHKLGAGRGVKNLVYLTVSTGIGGGIIINDELYLGQSGCAGEIGHMCLDINGTEDVCGNVGCLETLASGTAIVRRVQAELAGGEFSLLSERFRADYSALTAEDIGRAASEGDRLCQGVIRQAGEYLGIGLAGIANIFNPELIILGGGVSKLGEIFIEPARKMLFKRAFRLAEDDVRLVASFLGDNAGVTGAALYAYGCLGDGGKPSQG</sequence>
<dbReference type="InterPro" id="IPR000600">
    <property type="entry name" value="ROK"/>
</dbReference>
<comment type="similarity">
    <text evidence="1">Belongs to the ROK (NagC/XylR) family.</text>
</comment>